<dbReference type="EMBL" id="JBHFPV010000001">
    <property type="protein sequence ID" value="MFH6601859.1"/>
    <property type="molecule type" value="Genomic_DNA"/>
</dbReference>
<reference evidence="1" key="1">
    <citation type="submission" date="2024-09" db="EMBL/GenBank/DDBJ databases">
        <authorList>
            <person name="Liu J."/>
        </authorList>
    </citation>
    <scope>NUCLEOTIDE SEQUENCE</scope>
    <source>
        <strain evidence="1">NBU2967</strain>
    </source>
</reference>
<dbReference type="Proteomes" id="UP001595191">
    <property type="component" value="Unassembled WGS sequence"/>
</dbReference>
<proteinExistence type="predicted"/>
<comment type="caution">
    <text evidence="1">The sequence shown here is derived from an EMBL/GenBank/DDBJ whole genome shotgun (WGS) entry which is preliminary data.</text>
</comment>
<evidence type="ECO:0000313" key="1">
    <source>
        <dbReference type="EMBL" id="MFH6601859.1"/>
    </source>
</evidence>
<protein>
    <submittedName>
        <fullName evidence="1">Uncharacterized protein</fullName>
    </submittedName>
</protein>
<name>A0ACC7LFV9_9FLAO</name>
<sequence>MFQDIRMNVIRTASNGIVNSETIFDFSQEQELVFAKYSGGNIKKGYLVGNVKNNRLHFCYCQVRINGMMDHGASICEISFEDDKLILTEKFEMSSERGKEIGVNIFKEL</sequence>
<gene>
    <name evidence="1" type="ORF">ACEZ3G_00105</name>
</gene>
<keyword evidence="2" id="KW-1185">Reference proteome</keyword>
<accession>A0ACC7LFV9</accession>
<evidence type="ECO:0000313" key="2">
    <source>
        <dbReference type="Proteomes" id="UP001595191"/>
    </source>
</evidence>
<organism evidence="1 2">
    <name type="scientific">Meishania litoralis</name>
    <dbReference type="NCBI Taxonomy" id="3434685"/>
    <lineage>
        <taxon>Bacteria</taxon>
        <taxon>Pseudomonadati</taxon>
        <taxon>Bacteroidota</taxon>
        <taxon>Flavobacteriia</taxon>
        <taxon>Flavobacteriales</taxon>
        <taxon>Flavobacteriaceae</taxon>
        <taxon>Meishania</taxon>
    </lineage>
</organism>